<evidence type="ECO:0000256" key="1">
    <source>
        <dbReference type="SAM" id="MobiDB-lite"/>
    </source>
</evidence>
<dbReference type="AlphaFoldDB" id="A0A2T2NYL7"/>
<feature type="compositionally biased region" description="Basic and acidic residues" evidence="1">
    <location>
        <begin position="115"/>
        <end position="138"/>
    </location>
</feature>
<reference evidence="2 3" key="1">
    <citation type="journal article" date="2018" name="Front. Microbiol.">
        <title>Genome-Wide Analysis of Corynespora cassiicola Leaf Fall Disease Putative Effectors.</title>
        <authorList>
            <person name="Lopez D."/>
            <person name="Ribeiro S."/>
            <person name="Label P."/>
            <person name="Fumanal B."/>
            <person name="Venisse J.S."/>
            <person name="Kohler A."/>
            <person name="de Oliveira R.R."/>
            <person name="Labutti K."/>
            <person name="Lipzen A."/>
            <person name="Lail K."/>
            <person name="Bauer D."/>
            <person name="Ohm R.A."/>
            <person name="Barry K.W."/>
            <person name="Spatafora J."/>
            <person name="Grigoriev I.V."/>
            <person name="Martin F.M."/>
            <person name="Pujade-Renaud V."/>
        </authorList>
    </citation>
    <scope>NUCLEOTIDE SEQUENCE [LARGE SCALE GENOMIC DNA]</scope>
    <source>
        <strain evidence="2 3">Philippines</strain>
    </source>
</reference>
<proteinExistence type="predicted"/>
<keyword evidence="3" id="KW-1185">Reference proteome</keyword>
<feature type="region of interest" description="Disordered" evidence="1">
    <location>
        <begin position="1"/>
        <end position="34"/>
    </location>
</feature>
<evidence type="ECO:0000313" key="3">
    <source>
        <dbReference type="Proteomes" id="UP000240883"/>
    </source>
</evidence>
<name>A0A2T2NYL7_CORCC</name>
<dbReference type="EMBL" id="KZ678132">
    <property type="protein sequence ID" value="PSN70507.1"/>
    <property type="molecule type" value="Genomic_DNA"/>
</dbReference>
<gene>
    <name evidence="2" type="ORF">BS50DRAFT_674866</name>
</gene>
<feature type="compositionally biased region" description="Polar residues" evidence="1">
    <location>
        <begin position="22"/>
        <end position="33"/>
    </location>
</feature>
<sequence length="357" mass="40096">MPQSTSAQIPVSDDPPPYIQAPASNSSQGNGKSVQHDCFVIHETRIYSPDNPTRTRYQLSQPVLRGQAKVVAVEKFIFRIQNDVDPENEAADKKDGNGKGIKKFLDDPCESDASDDTKRTAREDSSSHEASKELDHVKQSMSPKESIYLKALGEQTVEPRRKSFSMLDVPPSPPRSSPGGPRIKYRRAHIYDIKPTWFQVVGYAVAFEGIEKKCFKEAYLHRWPLRKSWKVKFEDNVEWKCEPGEGLRGALKGHLPSRHGASVAWVWLNAKGKIMALEVEEAIEEGEIVAGTKGSPTKTRLEIKTHLEDKDLDFLVTAWVGRVAFQATELADPMTWEKWKKIASTKNGQGKLGFYFG</sequence>
<dbReference type="Proteomes" id="UP000240883">
    <property type="component" value="Unassembled WGS sequence"/>
</dbReference>
<protein>
    <submittedName>
        <fullName evidence="2">Uncharacterized protein</fullName>
    </submittedName>
</protein>
<organism evidence="2 3">
    <name type="scientific">Corynespora cassiicola Philippines</name>
    <dbReference type="NCBI Taxonomy" id="1448308"/>
    <lineage>
        <taxon>Eukaryota</taxon>
        <taxon>Fungi</taxon>
        <taxon>Dikarya</taxon>
        <taxon>Ascomycota</taxon>
        <taxon>Pezizomycotina</taxon>
        <taxon>Dothideomycetes</taxon>
        <taxon>Pleosporomycetidae</taxon>
        <taxon>Pleosporales</taxon>
        <taxon>Corynesporascaceae</taxon>
        <taxon>Corynespora</taxon>
    </lineage>
</organism>
<evidence type="ECO:0000313" key="2">
    <source>
        <dbReference type="EMBL" id="PSN70507.1"/>
    </source>
</evidence>
<feature type="region of interest" description="Disordered" evidence="1">
    <location>
        <begin position="87"/>
        <end position="142"/>
    </location>
</feature>
<accession>A0A2T2NYL7</accession>
<feature type="region of interest" description="Disordered" evidence="1">
    <location>
        <begin position="160"/>
        <end position="181"/>
    </location>
</feature>
<dbReference type="OrthoDB" id="4196148at2759"/>